<dbReference type="Proteomes" id="UP001207582">
    <property type="component" value="Unassembled WGS sequence"/>
</dbReference>
<evidence type="ECO:0000313" key="1">
    <source>
        <dbReference type="EMBL" id="MCW3783901.1"/>
    </source>
</evidence>
<sequence length="96" mass="10971">MQEVSQTIDEFRATRREMSAQNFGGLVKDLAWEGDPETVFLVYDDAFYIEKLDDGRFLLTIENQGWITGDPDDLTLEDLEARLFDWAQPEDAAPAP</sequence>
<evidence type="ECO:0000313" key="2">
    <source>
        <dbReference type="Proteomes" id="UP001207582"/>
    </source>
</evidence>
<protein>
    <submittedName>
        <fullName evidence="1">Uncharacterized protein</fullName>
    </submittedName>
</protein>
<dbReference type="RefSeq" id="WP_264773280.1">
    <property type="nucleotide sequence ID" value="NZ_JAPDOG010000027.1"/>
</dbReference>
<reference evidence="1 2" key="1">
    <citation type="submission" date="2022-10" db="EMBL/GenBank/DDBJ databases">
        <title>Defluviimonas sp. CAU 1641 isolated from mud.</title>
        <authorList>
            <person name="Kim W."/>
        </authorList>
    </citation>
    <scope>NUCLEOTIDE SEQUENCE [LARGE SCALE GENOMIC DNA]</scope>
    <source>
        <strain evidence="1 2">CAU 1641</strain>
    </source>
</reference>
<organism evidence="1 2">
    <name type="scientific">Defluviimonas salinarum</name>
    <dbReference type="NCBI Taxonomy" id="2992147"/>
    <lineage>
        <taxon>Bacteria</taxon>
        <taxon>Pseudomonadati</taxon>
        <taxon>Pseudomonadota</taxon>
        <taxon>Alphaproteobacteria</taxon>
        <taxon>Rhodobacterales</taxon>
        <taxon>Paracoccaceae</taxon>
        <taxon>Albidovulum</taxon>
    </lineage>
</organism>
<name>A0ABT3J880_9RHOB</name>
<keyword evidence="2" id="KW-1185">Reference proteome</keyword>
<proteinExistence type="predicted"/>
<gene>
    <name evidence="1" type="ORF">OM960_20415</name>
</gene>
<comment type="caution">
    <text evidence="1">The sequence shown here is derived from an EMBL/GenBank/DDBJ whole genome shotgun (WGS) entry which is preliminary data.</text>
</comment>
<accession>A0ABT3J880</accession>
<dbReference type="EMBL" id="JAPDOG010000027">
    <property type="protein sequence ID" value="MCW3783901.1"/>
    <property type="molecule type" value="Genomic_DNA"/>
</dbReference>